<reference evidence="1" key="1">
    <citation type="submission" date="2015-12" db="EMBL/GenBank/DDBJ databases">
        <title>Update maize B73 reference genome by single molecule sequencing technologies.</title>
        <authorList>
            <consortium name="Maize Genome Sequencing Project"/>
            <person name="Ware D."/>
        </authorList>
    </citation>
    <scope>NUCLEOTIDE SEQUENCE [LARGE SCALE GENOMIC DNA]</scope>
    <source>
        <tissue evidence="1">Seedling</tissue>
    </source>
</reference>
<organism evidence="1">
    <name type="scientific">Zea mays</name>
    <name type="common">Maize</name>
    <dbReference type="NCBI Taxonomy" id="4577"/>
    <lineage>
        <taxon>Eukaryota</taxon>
        <taxon>Viridiplantae</taxon>
        <taxon>Streptophyta</taxon>
        <taxon>Embryophyta</taxon>
        <taxon>Tracheophyta</taxon>
        <taxon>Spermatophyta</taxon>
        <taxon>Magnoliopsida</taxon>
        <taxon>Liliopsida</taxon>
        <taxon>Poales</taxon>
        <taxon>Poaceae</taxon>
        <taxon>PACMAD clade</taxon>
        <taxon>Panicoideae</taxon>
        <taxon>Andropogonodae</taxon>
        <taxon>Andropogoneae</taxon>
        <taxon>Tripsacinae</taxon>
        <taxon>Zea</taxon>
    </lineage>
</organism>
<dbReference type="EMBL" id="CM007649">
    <property type="protein sequence ID" value="ONM38787.1"/>
    <property type="molecule type" value="Genomic_DNA"/>
</dbReference>
<dbReference type="AlphaFoldDB" id="A0A1D6NE75"/>
<protein>
    <submittedName>
        <fullName evidence="1">Uncharacterized protein</fullName>
    </submittedName>
</protein>
<evidence type="ECO:0000313" key="1">
    <source>
        <dbReference type="EMBL" id="ONM38787.1"/>
    </source>
</evidence>
<sequence>MKSPLIPPACRRHRHVIISALLASSPSSCNHISSPGAGAGSCHRLPLETVDDTSRYNCFEPGTVVLWSSTT</sequence>
<dbReference type="InParanoid" id="A0A1D6NE75"/>
<dbReference type="PaxDb" id="4577-GRMZM2G036245_P01"/>
<proteinExistence type="predicted"/>
<gene>
    <name evidence="1" type="ORF">ZEAMMB73_Zm00001d043673</name>
</gene>
<name>A0A1D6NE75_MAIZE</name>
<accession>A0A1D6NE75</accession>